<feature type="signal peptide" evidence="4">
    <location>
        <begin position="1"/>
        <end position="18"/>
    </location>
</feature>
<dbReference type="Proteomes" id="UP000034883">
    <property type="component" value="Chromosome"/>
</dbReference>
<dbReference type="GO" id="GO:0016485">
    <property type="term" value="P:protein processing"/>
    <property type="evidence" value="ECO:0007669"/>
    <property type="project" value="TreeGrafter"/>
</dbReference>
<dbReference type="Pfam" id="PF00112">
    <property type="entry name" value="Peptidase_C1"/>
    <property type="match status" value="1"/>
</dbReference>
<dbReference type="GO" id="GO:0008234">
    <property type="term" value="F:cysteine-type peptidase activity"/>
    <property type="evidence" value="ECO:0007669"/>
    <property type="project" value="InterPro"/>
</dbReference>
<dbReference type="InterPro" id="IPR002884">
    <property type="entry name" value="P_dom"/>
</dbReference>
<proteinExistence type="predicted"/>
<reference evidence="6 7" key="1">
    <citation type="submission" date="2015-03" db="EMBL/GenBank/DDBJ databases">
        <title>Genome assembly of Sandaracinus amylolyticus DSM 53668.</title>
        <authorList>
            <person name="Sharma G."/>
            <person name="Subramanian S."/>
        </authorList>
    </citation>
    <scope>NUCLEOTIDE SEQUENCE [LARGE SCALE GENOMIC DNA]</scope>
    <source>
        <strain evidence="6 7">DSM 53668</strain>
    </source>
</reference>
<gene>
    <name evidence="6" type="ORF">DB32_007705</name>
</gene>
<keyword evidence="4" id="KW-0732">Signal</keyword>
<feature type="chain" id="PRO_5002511265" evidence="4">
    <location>
        <begin position="19"/>
        <end position="625"/>
    </location>
</feature>
<evidence type="ECO:0000256" key="2">
    <source>
        <dbReference type="ARBA" id="ARBA00022801"/>
    </source>
</evidence>
<feature type="domain" description="P/Homo B" evidence="5">
    <location>
        <begin position="510"/>
        <end position="625"/>
    </location>
</feature>
<dbReference type="PROSITE" id="PS51829">
    <property type="entry name" value="P_HOMO_B"/>
    <property type="match status" value="2"/>
</dbReference>
<evidence type="ECO:0000256" key="4">
    <source>
        <dbReference type="SAM" id="SignalP"/>
    </source>
</evidence>
<feature type="domain" description="P/Homo B" evidence="5">
    <location>
        <begin position="380"/>
        <end position="509"/>
    </location>
</feature>
<keyword evidence="2" id="KW-0378">Hydrolase</keyword>
<organism evidence="6 7">
    <name type="scientific">Sandaracinus amylolyticus</name>
    <dbReference type="NCBI Taxonomy" id="927083"/>
    <lineage>
        <taxon>Bacteria</taxon>
        <taxon>Pseudomonadati</taxon>
        <taxon>Myxococcota</taxon>
        <taxon>Polyangia</taxon>
        <taxon>Polyangiales</taxon>
        <taxon>Sandaracinaceae</taxon>
        <taxon>Sandaracinus</taxon>
    </lineage>
</organism>
<dbReference type="InterPro" id="IPR000668">
    <property type="entry name" value="Peptidase_C1A_C"/>
</dbReference>
<dbReference type="SUPFAM" id="SSF54001">
    <property type="entry name" value="Cysteine proteinases"/>
    <property type="match status" value="1"/>
</dbReference>
<dbReference type="GO" id="GO:0016020">
    <property type="term" value="C:membrane"/>
    <property type="evidence" value="ECO:0007669"/>
    <property type="project" value="TreeGrafter"/>
</dbReference>
<dbReference type="SUPFAM" id="SSF49785">
    <property type="entry name" value="Galactose-binding domain-like"/>
    <property type="match status" value="2"/>
</dbReference>
<keyword evidence="3" id="KW-0720">Serine protease</keyword>
<dbReference type="AlphaFoldDB" id="A0A0F6W911"/>
<evidence type="ECO:0000256" key="3">
    <source>
        <dbReference type="ARBA" id="ARBA00022825"/>
    </source>
</evidence>
<dbReference type="CDD" id="cd02619">
    <property type="entry name" value="Peptidase_C1"/>
    <property type="match status" value="1"/>
</dbReference>
<dbReference type="Gene3D" id="2.60.120.260">
    <property type="entry name" value="Galactose-binding domain-like"/>
    <property type="match status" value="2"/>
</dbReference>
<evidence type="ECO:0000259" key="5">
    <source>
        <dbReference type="PROSITE" id="PS51829"/>
    </source>
</evidence>
<dbReference type="SMART" id="SM00645">
    <property type="entry name" value="Pept_C1"/>
    <property type="match status" value="1"/>
</dbReference>
<sequence length="625" mass="67527">MSLTNRRPFLLASLVALAGCANSPDDDLPLTYDEAPVSELGPLVDGIPPNAELPDESKADEVYPARFDLLETQTPVRNQGSRGVCSIFATAALMESLYISEGTITSPDFSEQYLQWSVKTEVGAFTNTDGSSAQRNLEAINRFGIVEESLWPYESRGWSTTQDAACTGENRPVRCWTNGEPPAAAREGMRWHLPAGRWIRSTPRSIQGHMVTKRTPVVVGGDFFYQAWNHGGSMLPTNGENSRRGIVMSPNDADIADSRMRPAGHAFLLVGWDSEMEVQRLDGEGNPVVDAMGRPVMERGFFMFKNSWGTTRFGTEGTQPDGYGWISFRYVEQYLTAYVSAVPTVRLPPETCNNTSDDDRDGAIDCEDSDCASDRACMDSTSETTHSAMPMVAIPDNTPAGVSSEIVVAEAGAISSLAVTVDITHTYRGDLQVRLERDGRVVTLLDRAGGADDHVQQTFSVADFNGVDAAGTWRLVVVDTASADVGTLSSWSLAITRCEGASCGGTEQTREHSATPAAAIPDDSTSGVTSDIVVSDAGTISRMSVTVGITHEFPMDLTVRLSRVGGREFVLLREASIDAGSFERTFAVEGFVGESVTGTWRLTVVDGARNDVGTLDRWSMSVTTR</sequence>
<dbReference type="RefSeq" id="WP_053237512.1">
    <property type="nucleotide sequence ID" value="NZ_CP011125.1"/>
</dbReference>
<dbReference type="Gene3D" id="3.90.70.10">
    <property type="entry name" value="Cysteine proteinases"/>
    <property type="match status" value="1"/>
</dbReference>
<dbReference type="GO" id="GO:0004252">
    <property type="term" value="F:serine-type endopeptidase activity"/>
    <property type="evidence" value="ECO:0007669"/>
    <property type="project" value="InterPro"/>
</dbReference>
<protein>
    <submittedName>
        <fullName evidence="6">Serine protease, subtilase family</fullName>
    </submittedName>
</protein>
<evidence type="ECO:0000313" key="7">
    <source>
        <dbReference type="Proteomes" id="UP000034883"/>
    </source>
</evidence>
<dbReference type="InterPro" id="IPR008979">
    <property type="entry name" value="Galactose-bd-like_sf"/>
</dbReference>
<name>A0A0F6W911_9BACT</name>
<accession>A0A0F6W911</accession>
<dbReference type="PANTHER" id="PTHR42884">
    <property type="entry name" value="PROPROTEIN CONVERTASE SUBTILISIN/KEXIN-RELATED"/>
    <property type="match status" value="1"/>
</dbReference>
<dbReference type="InterPro" id="IPR038765">
    <property type="entry name" value="Papain-like_cys_pep_sf"/>
</dbReference>
<dbReference type="EMBL" id="CP011125">
    <property type="protein sequence ID" value="AKF10556.1"/>
    <property type="molecule type" value="Genomic_DNA"/>
</dbReference>
<evidence type="ECO:0000256" key="1">
    <source>
        <dbReference type="ARBA" id="ARBA00022670"/>
    </source>
</evidence>
<dbReference type="PROSITE" id="PS51257">
    <property type="entry name" value="PROKAR_LIPOPROTEIN"/>
    <property type="match status" value="1"/>
</dbReference>
<keyword evidence="1 6" id="KW-0645">Protease</keyword>
<dbReference type="STRING" id="927083.DB32_007705"/>
<evidence type="ECO:0000313" key="6">
    <source>
        <dbReference type="EMBL" id="AKF10556.1"/>
    </source>
</evidence>
<dbReference type="PANTHER" id="PTHR42884:SF14">
    <property type="entry name" value="NEUROENDOCRINE CONVERTASE 1"/>
    <property type="match status" value="1"/>
</dbReference>
<dbReference type="Pfam" id="PF01483">
    <property type="entry name" value="P_proprotein"/>
    <property type="match status" value="2"/>
</dbReference>
<dbReference type="KEGG" id="samy:DB32_007705"/>
<keyword evidence="7" id="KW-1185">Reference proteome</keyword>